<evidence type="ECO:0000313" key="2">
    <source>
        <dbReference type="Proteomes" id="UP000062963"/>
    </source>
</evidence>
<dbReference type="OrthoDB" id="395787at2"/>
<dbReference type="STRING" id="273035.SKUN_00149"/>
<dbReference type="EMBL" id="CP010899">
    <property type="protein sequence ID" value="ALA97073.1"/>
    <property type="molecule type" value="Genomic_DNA"/>
</dbReference>
<accession>A0A0K2JF51</accession>
<proteinExistence type="predicted"/>
<dbReference type="AlphaFoldDB" id="A0A0K2JF51"/>
<protein>
    <submittedName>
        <fullName evidence="1">Putative lipoprotein</fullName>
    </submittedName>
</protein>
<name>A0A0K2JF51_SPIKU</name>
<evidence type="ECO:0000313" key="1">
    <source>
        <dbReference type="EMBL" id="ALA97073.1"/>
    </source>
</evidence>
<dbReference type="PATRIC" id="fig|273035.7.peg.174"/>
<reference evidence="1 2" key="1">
    <citation type="journal article" date="2015" name="Genome Announc.">
        <title>Complete Genome Sequence of Spiroplasma kunkelii Strain CR2-3x, Causal Agent of Corn Stunt Disease in Zea mays L.</title>
        <authorList>
            <person name="Davis R.E."/>
            <person name="Shao J."/>
            <person name="Dally E.L."/>
            <person name="Zhao Y."/>
            <person name="Gasparich G.E."/>
            <person name="Gaynor B.J."/>
            <person name="Athey J.C."/>
            <person name="Harrison N.A."/>
            <person name="Donofrio N."/>
        </authorList>
    </citation>
    <scope>NUCLEOTIDE SEQUENCE [LARGE SCALE GENOMIC DNA]</scope>
    <source>
        <strain evidence="1 2">CR2-3x</strain>
    </source>
</reference>
<dbReference type="Proteomes" id="UP000062963">
    <property type="component" value="Chromosome"/>
</dbReference>
<organism evidence="1 2">
    <name type="scientific">Spiroplasma kunkelii CR2-3x</name>
    <dbReference type="NCBI Taxonomy" id="273035"/>
    <lineage>
        <taxon>Bacteria</taxon>
        <taxon>Bacillati</taxon>
        <taxon>Mycoplasmatota</taxon>
        <taxon>Mollicutes</taxon>
        <taxon>Entomoplasmatales</taxon>
        <taxon>Spiroplasmataceae</taxon>
        <taxon>Spiroplasma</taxon>
    </lineage>
</organism>
<gene>
    <name evidence="1" type="ORF">SKUN_00149</name>
</gene>
<dbReference type="RefSeq" id="WP_053390424.1">
    <property type="nucleotide sequence ID" value="NZ_CP010899.1"/>
</dbReference>
<keyword evidence="2" id="KW-1185">Reference proteome</keyword>
<keyword evidence="1" id="KW-0449">Lipoprotein</keyword>
<sequence>MKKWLSLFGTITLIGLNATEIVSCKVYNLDDCERKDIGNWKQMCTKDQPFKKVDNKYYATIWRTPKEDKWKISLFKFSNKEI</sequence>
<dbReference type="KEGG" id="skn:SKUN_00149"/>